<keyword evidence="2" id="KW-0472">Membrane</keyword>
<comment type="caution">
    <text evidence="3">The sequence shown here is derived from an EMBL/GenBank/DDBJ whole genome shotgun (WGS) entry which is preliminary data.</text>
</comment>
<protein>
    <recommendedName>
        <fullName evidence="5">Transmembrane protein</fullName>
    </recommendedName>
</protein>
<keyword evidence="4" id="KW-1185">Reference proteome</keyword>
<keyword evidence="2" id="KW-0812">Transmembrane</keyword>
<sequence length="216" mass="22823">MLHRSIVEDTAPPQPRAARPLKPQIVYLNQSVSATATRAVNATKDAVNRTLSAASSYLASAATHTTSDAAAAESNITAARSTTDAPFTEDLNKMTTTSLSERVSQLSLVHLLAWFLLFATMSVTTVVLLNWCMRSRQSSADAAGDDGDDEEMPGKAGVPSSWSVQSSHTEGPSSATSSSSRLLASRGNLARQQFLESRKTGSAPKDYGGTSLTSSR</sequence>
<feature type="region of interest" description="Disordered" evidence="1">
    <location>
        <begin position="139"/>
        <end position="216"/>
    </location>
</feature>
<gene>
    <name evidence="3" type="ORF">NESM_000162300</name>
</gene>
<keyword evidence="2" id="KW-1133">Transmembrane helix</keyword>
<dbReference type="Proteomes" id="UP001430356">
    <property type="component" value="Unassembled WGS sequence"/>
</dbReference>
<evidence type="ECO:0000313" key="4">
    <source>
        <dbReference type="Proteomes" id="UP001430356"/>
    </source>
</evidence>
<reference evidence="3 4" key="1">
    <citation type="journal article" date="2021" name="MBio">
        <title>A New Model Trypanosomatid, Novymonas esmeraldas: Genomic Perception of Its 'Candidatus Pandoraea novymonadis' Endosymbiont.</title>
        <authorList>
            <person name="Zakharova A."/>
            <person name="Saura A."/>
            <person name="Butenko A."/>
            <person name="Podesvova L."/>
            <person name="Warmusova S."/>
            <person name="Kostygov A.Y."/>
            <person name="Nenarokova A."/>
            <person name="Lukes J."/>
            <person name="Opperdoes F.R."/>
            <person name="Yurchenko V."/>
        </authorList>
    </citation>
    <scope>NUCLEOTIDE SEQUENCE [LARGE SCALE GENOMIC DNA]</scope>
    <source>
        <strain evidence="3 4">E262AT.01</strain>
    </source>
</reference>
<organism evidence="3 4">
    <name type="scientific">Novymonas esmeraldas</name>
    <dbReference type="NCBI Taxonomy" id="1808958"/>
    <lineage>
        <taxon>Eukaryota</taxon>
        <taxon>Discoba</taxon>
        <taxon>Euglenozoa</taxon>
        <taxon>Kinetoplastea</taxon>
        <taxon>Metakinetoplastina</taxon>
        <taxon>Trypanosomatida</taxon>
        <taxon>Trypanosomatidae</taxon>
        <taxon>Novymonas</taxon>
    </lineage>
</organism>
<feature type="compositionally biased region" description="Low complexity" evidence="1">
    <location>
        <begin position="166"/>
        <end position="187"/>
    </location>
</feature>
<dbReference type="AlphaFoldDB" id="A0AAW0F6M1"/>
<proteinExistence type="predicted"/>
<evidence type="ECO:0008006" key="5">
    <source>
        <dbReference type="Google" id="ProtNLM"/>
    </source>
</evidence>
<name>A0AAW0F6M1_9TRYP</name>
<evidence type="ECO:0000313" key="3">
    <source>
        <dbReference type="EMBL" id="KAK7201026.1"/>
    </source>
</evidence>
<evidence type="ECO:0000256" key="1">
    <source>
        <dbReference type="SAM" id="MobiDB-lite"/>
    </source>
</evidence>
<accession>A0AAW0F6M1</accession>
<feature type="transmembrane region" description="Helical" evidence="2">
    <location>
        <begin position="108"/>
        <end position="129"/>
    </location>
</feature>
<evidence type="ECO:0000256" key="2">
    <source>
        <dbReference type="SAM" id="Phobius"/>
    </source>
</evidence>
<feature type="region of interest" description="Disordered" evidence="1">
    <location>
        <begin position="1"/>
        <end position="22"/>
    </location>
</feature>
<dbReference type="EMBL" id="JAECZO010000010">
    <property type="protein sequence ID" value="KAK7201026.1"/>
    <property type="molecule type" value="Genomic_DNA"/>
</dbReference>